<dbReference type="RefSeq" id="WP_127950793.1">
    <property type="nucleotide sequence ID" value="NZ_RKLO01000001.1"/>
</dbReference>
<sequence>MSNQPAPVPTPTTVLGAGALVTLEGAIAVGAAITLTVRGLLGHDQTVVNGYGTAAWFAILGGAVLAAGIGLLRGQRWGRTIALVAQLLLLPVAWYVLTSHQFLWGVLLGLVVISALVMLFAPGTSRWMAVGYGAPDTPSDDEPAS</sequence>
<keyword evidence="1" id="KW-0812">Transmembrane</keyword>
<reference evidence="2 3" key="1">
    <citation type="submission" date="2018-11" db="EMBL/GenBank/DDBJ databases">
        <title>Rhodococcus spongicola sp. nov. and Rhodococcus xishaensis sp. nov. from marine sponges.</title>
        <authorList>
            <person name="Li L."/>
            <person name="Lin H.W."/>
        </authorList>
    </citation>
    <scope>NUCLEOTIDE SEQUENCE [LARGE SCALE GENOMIC DNA]</scope>
    <source>
        <strain evidence="2 3">LHW51113</strain>
    </source>
</reference>
<keyword evidence="1" id="KW-1133">Transmembrane helix</keyword>
<name>A0A438B3B4_9NOCA</name>
<feature type="transmembrane region" description="Helical" evidence="1">
    <location>
        <begin position="79"/>
        <end position="96"/>
    </location>
</feature>
<evidence type="ECO:0000313" key="3">
    <source>
        <dbReference type="Proteomes" id="UP000283479"/>
    </source>
</evidence>
<gene>
    <name evidence="2" type="ORF">EGT50_01245</name>
</gene>
<comment type="caution">
    <text evidence="2">The sequence shown here is derived from an EMBL/GenBank/DDBJ whole genome shotgun (WGS) entry which is preliminary data.</text>
</comment>
<feature type="transmembrane region" description="Helical" evidence="1">
    <location>
        <begin position="102"/>
        <end position="121"/>
    </location>
</feature>
<organism evidence="2 3">
    <name type="scientific">Rhodococcus xishaensis</name>
    <dbReference type="NCBI Taxonomy" id="2487364"/>
    <lineage>
        <taxon>Bacteria</taxon>
        <taxon>Bacillati</taxon>
        <taxon>Actinomycetota</taxon>
        <taxon>Actinomycetes</taxon>
        <taxon>Mycobacteriales</taxon>
        <taxon>Nocardiaceae</taxon>
        <taxon>Rhodococcus</taxon>
    </lineage>
</organism>
<keyword evidence="3" id="KW-1185">Reference proteome</keyword>
<dbReference type="OrthoDB" id="4350592at2"/>
<evidence type="ECO:0008006" key="4">
    <source>
        <dbReference type="Google" id="ProtNLM"/>
    </source>
</evidence>
<dbReference type="Proteomes" id="UP000283479">
    <property type="component" value="Unassembled WGS sequence"/>
</dbReference>
<dbReference type="EMBL" id="RKLO01000001">
    <property type="protein sequence ID" value="RVW05278.1"/>
    <property type="molecule type" value="Genomic_DNA"/>
</dbReference>
<accession>A0A438B3B4</accession>
<feature type="transmembrane region" description="Helical" evidence="1">
    <location>
        <begin position="12"/>
        <end position="33"/>
    </location>
</feature>
<proteinExistence type="predicted"/>
<feature type="transmembrane region" description="Helical" evidence="1">
    <location>
        <begin position="53"/>
        <end position="72"/>
    </location>
</feature>
<protein>
    <recommendedName>
        <fullName evidence="4">Integral membrane protein</fullName>
    </recommendedName>
</protein>
<evidence type="ECO:0000313" key="2">
    <source>
        <dbReference type="EMBL" id="RVW05278.1"/>
    </source>
</evidence>
<evidence type="ECO:0000256" key="1">
    <source>
        <dbReference type="SAM" id="Phobius"/>
    </source>
</evidence>
<dbReference type="AlphaFoldDB" id="A0A438B3B4"/>
<keyword evidence="1" id="KW-0472">Membrane</keyword>